<dbReference type="Gene3D" id="1.10.10.10">
    <property type="entry name" value="Winged helix-like DNA-binding domain superfamily/Winged helix DNA-binding domain"/>
    <property type="match status" value="1"/>
</dbReference>
<dbReference type="CDD" id="cd06170">
    <property type="entry name" value="LuxR_C_like"/>
    <property type="match status" value="1"/>
</dbReference>
<accession>A0ABP8A0K8</accession>
<reference evidence="6" key="1">
    <citation type="journal article" date="2019" name="Int. J. Syst. Evol. Microbiol.">
        <title>The Global Catalogue of Microorganisms (GCM) 10K type strain sequencing project: providing services to taxonomists for standard genome sequencing and annotation.</title>
        <authorList>
            <consortium name="The Broad Institute Genomics Platform"/>
            <consortium name="The Broad Institute Genome Sequencing Center for Infectious Disease"/>
            <person name="Wu L."/>
            <person name="Ma J."/>
        </authorList>
    </citation>
    <scope>NUCLEOTIDE SEQUENCE [LARGE SCALE GENOMIC DNA]</scope>
    <source>
        <strain evidence="6">JCM 17591</strain>
    </source>
</reference>
<keyword evidence="1" id="KW-0805">Transcription regulation</keyword>
<sequence length="852" mass="91558">MAEPRPGEQKLVGDFVVRQAPETPRRALRHRTLETRLSALAAAQAVIWVRAPSYSGKRSAVAAWLRGRQLSRRPTWLVPADGGSAAASSARPLESFLAGEAAHGASRLLVLDLGSVRLSTADLDALRTQIARHPRAQAIVITDADRMIFTEGRADIELGDLHLPAEALREEFAALGVTVTEQIAQDLAGHAGDLALAAAYLASVSENPGLSAVEMLELARARATAGFVQRVAPDHACDLLTILTLLPVVREQSLGEYRGLPDAFVVLAQRGLISRMGSGTTVSYALPESLREVVRSILIGHYLTHRARLHRAAAGIALQGDDPAQAIAQYLAIPDEQAAMALFRQRWSAPPLDVRKAAGMLQQLSAADILADLELTAAAWLIRLGAEGRPTRGPIEIRLRRATTEEISRLDLPGRLTVRTAQSMSCLDRRDTPGAAAVVAEAFADLERAPLGAPEHLGHIYTTFLLSAARTAVYRGALTESSELYDEVLALPESAEQTINTYRAHIGRALGFTLSGELTAAQEALDDAASVAAGHAALHGRLDRIAAWCQGVIWNLQGHDELLDTLPQTHPAAGAQDRDTREWDRILTALRAQALLRKGFAMEAATLCRRAVDSLDAERDHPAIREWMISVLGLALTSSGQPGAALALTASIPPSADHASCLHAVRAFAQIVVGDPRAALQTTAECVEIERRHSKLPLIGVFLARSFAFEALGLTNAAEDAYLAALGLADDLGIRINLDPASTRMISVLHRRSLERAPRLLERTLKADPDGVRQPRADVPPELSDKERRILQYLMTSMPLGDIAEALFVSPNTVKTHVKNIYRKLGVQSRKQAADVAAGWGLGSAPLPGELG</sequence>
<dbReference type="InterPro" id="IPR000792">
    <property type="entry name" value="Tscrpt_reg_LuxR_C"/>
</dbReference>
<feature type="domain" description="HTH luxR-type" evidence="4">
    <location>
        <begin position="776"/>
        <end position="841"/>
    </location>
</feature>
<gene>
    <name evidence="5" type="ORF">GCM10022287_19770</name>
</gene>
<dbReference type="Proteomes" id="UP001501079">
    <property type="component" value="Unassembled WGS sequence"/>
</dbReference>
<dbReference type="InterPro" id="IPR036388">
    <property type="entry name" value="WH-like_DNA-bd_sf"/>
</dbReference>
<dbReference type="InterPro" id="IPR011990">
    <property type="entry name" value="TPR-like_helical_dom_sf"/>
</dbReference>
<evidence type="ECO:0000313" key="5">
    <source>
        <dbReference type="EMBL" id="GAA4175022.1"/>
    </source>
</evidence>
<dbReference type="SUPFAM" id="SSF46894">
    <property type="entry name" value="C-terminal effector domain of the bipartite response regulators"/>
    <property type="match status" value="1"/>
</dbReference>
<proteinExistence type="predicted"/>
<organism evidence="5 6">
    <name type="scientific">Gryllotalpicola koreensis</name>
    <dbReference type="NCBI Taxonomy" id="993086"/>
    <lineage>
        <taxon>Bacteria</taxon>
        <taxon>Bacillati</taxon>
        <taxon>Actinomycetota</taxon>
        <taxon>Actinomycetes</taxon>
        <taxon>Micrococcales</taxon>
        <taxon>Microbacteriaceae</taxon>
        <taxon>Gryllotalpicola</taxon>
    </lineage>
</organism>
<keyword evidence="6" id="KW-1185">Reference proteome</keyword>
<dbReference type="RefSeq" id="WP_344753886.1">
    <property type="nucleotide sequence ID" value="NZ_BAABBW010000003.1"/>
</dbReference>
<dbReference type="PROSITE" id="PS50043">
    <property type="entry name" value="HTH_LUXR_2"/>
    <property type="match status" value="1"/>
</dbReference>
<keyword evidence="3" id="KW-0804">Transcription</keyword>
<protein>
    <recommendedName>
        <fullName evidence="4">HTH luxR-type domain-containing protein</fullName>
    </recommendedName>
</protein>
<keyword evidence="2" id="KW-0238">DNA-binding</keyword>
<name>A0ABP8A0K8_9MICO</name>
<evidence type="ECO:0000256" key="1">
    <source>
        <dbReference type="ARBA" id="ARBA00023015"/>
    </source>
</evidence>
<evidence type="ECO:0000313" key="6">
    <source>
        <dbReference type="Proteomes" id="UP001501079"/>
    </source>
</evidence>
<dbReference type="SUPFAM" id="SSF48452">
    <property type="entry name" value="TPR-like"/>
    <property type="match status" value="1"/>
</dbReference>
<dbReference type="Pfam" id="PF00196">
    <property type="entry name" value="GerE"/>
    <property type="match status" value="1"/>
</dbReference>
<dbReference type="InterPro" id="IPR016032">
    <property type="entry name" value="Sig_transdc_resp-reg_C-effctor"/>
</dbReference>
<evidence type="ECO:0000256" key="3">
    <source>
        <dbReference type="ARBA" id="ARBA00023163"/>
    </source>
</evidence>
<dbReference type="EMBL" id="BAABBW010000003">
    <property type="protein sequence ID" value="GAA4175022.1"/>
    <property type="molecule type" value="Genomic_DNA"/>
</dbReference>
<evidence type="ECO:0000256" key="2">
    <source>
        <dbReference type="ARBA" id="ARBA00023125"/>
    </source>
</evidence>
<dbReference type="PANTHER" id="PTHR44688:SF16">
    <property type="entry name" value="DNA-BINDING TRANSCRIPTIONAL ACTIVATOR DEVR_DOSR"/>
    <property type="match status" value="1"/>
</dbReference>
<evidence type="ECO:0000259" key="4">
    <source>
        <dbReference type="PROSITE" id="PS50043"/>
    </source>
</evidence>
<dbReference type="SMART" id="SM00421">
    <property type="entry name" value="HTH_LUXR"/>
    <property type="match status" value="1"/>
</dbReference>
<dbReference type="Gene3D" id="1.25.40.10">
    <property type="entry name" value="Tetratricopeptide repeat domain"/>
    <property type="match status" value="1"/>
</dbReference>
<dbReference type="PANTHER" id="PTHR44688">
    <property type="entry name" value="DNA-BINDING TRANSCRIPTIONAL ACTIVATOR DEVR_DOSR"/>
    <property type="match status" value="1"/>
</dbReference>
<comment type="caution">
    <text evidence="5">The sequence shown here is derived from an EMBL/GenBank/DDBJ whole genome shotgun (WGS) entry which is preliminary data.</text>
</comment>
<dbReference type="PRINTS" id="PR00038">
    <property type="entry name" value="HTHLUXR"/>
</dbReference>